<dbReference type="InterPro" id="IPR011650">
    <property type="entry name" value="Peptidase_M20_dimer"/>
</dbReference>
<evidence type="ECO:0000313" key="4">
    <source>
        <dbReference type="EMBL" id="SEM12492.1"/>
    </source>
</evidence>
<dbReference type="GO" id="GO:0046872">
    <property type="term" value="F:metal ion binding"/>
    <property type="evidence" value="ECO:0007669"/>
    <property type="project" value="UniProtKB-KW"/>
</dbReference>
<dbReference type="InterPro" id="IPR002933">
    <property type="entry name" value="Peptidase_M20"/>
</dbReference>
<dbReference type="AlphaFoldDB" id="A0A1H7VT11"/>
<protein>
    <submittedName>
        <fullName evidence="4">IAA-amino acid hydrolase</fullName>
    </submittedName>
</protein>
<dbReference type="CDD" id="cd03886">
    <property type="entry name" value="M20_Acy1"/>
    <property type="match status" value="1"/>
</dbReference>
<feature type="binding site" evidence="2">
    <location>
        <position position="94"/>
    </location>
    <ligand>
        <name>Mn(2+)</name>
        <dbReference type="ChEBI" id="CHEBI:29035"/>
        <label>2</label>
    </ligand>
</feature>
<dbReference type="PANTHER" id="PTHR11014:SF63">
    <property type="entry name" value="METALLOPEPTIDASE, PUTATIVE (AFU_ORTHOLOGUE AFUA_6G09600)-RELATED"/>
    <property type="match status" value="1"/>
</dbReference>
<feature type="binding site" evidence="2">
    <location>
        <position position="359"/>
    </location>
    <ligand>
        <name>Mn(2+)</name>
        <dbReference type="ChEBI" id="CHEBI:29035"/>
        <label>2</label>
    </ligand>
</feature>
<keyword evidence="5" id="KW-1185">Reference proteome</keyword>
<comment type="cofactor">
    <cofactor evidence="2">
        <name>Mn(2+)</name>
        <dbReference type="ChEBI" id="CHEBI:29035"/>
    </cofactor>
    <text evidence="2">The Mn(2+) ion enhances activity.</text>
</comment>
<dbReference type="STRING" id="573321.SAMN04488505_103439"/>
<keyword evidence="2" id="KW-0479">Metal-binding</keyword>
<dbReference type="SUPFAM" id="SSF55031">
    <property type="entry name" value="Bacterial exopeptidase dimerisation domain"/>
    <property type="match status" value="1"/>
</dbReference>
<evidence type="ECO:0000256" key="1">
    <source>
        <dbReference type="ARBA" id="ARBA00022801"/>
    </source>
</evidence>
<organism evidence="4 5">
    <name type="scientific">Chitinophaga rupis</name>
    <dbReference type="NCBI Taxonomy" id="573321"/>
    <lineage>
        <taxon>Bacteria</taxon>
        <taxon>Pseudomonadati</taxon>
        <taxon>Bacteroidota</taxon>
        <taxon>Chitinophagia</taxon>
        <taxon>Chitinophagales</taxon>
        <taxon>Chitinophagaceae</taxon>
        <taxon>Chitinophaga</taxon>
    </lineage>
</organism>
<keyword evidence="2" id="KW-0464">Manganese</keyword>
<dbReference type="SUPFAM" id="SSF53187">
    <property type="entry name" value="Zn-dependent exopeptidases"/>
    <property type="match status" value="1"/>
</dbReference>
<feature type="domain" description="Peptidase M20 dimerisation" evidence="3">
    <location>
        <begin position="181"/>
        <end position="276"/>
    </location>
</feature>
<accession>A0A1H7VT11</accession>
<name>A0A1H7VT11_9BACT</name>
<proteinExistence type="predicted"/>
<reference evidence="4 5" key="1">
    <citation type="submission" date="2016-10" db="EMBL/GenBank/DDBJ databases">
        <authorList>
            <person name="de Groot N.N."/>
        </authorList>
    </citation>
    <scope>NUCLEOTIDE SEQUENCE [LARGE SCALE GENOMIC DNA]</scope>
    <source>
        <strain evidence="4 5">DSM 21039</strain>
    </source>
</reference>
<dbReference type="PANTHER" id="PTHR11014">
    <property type="entry name" value="PEPTIDASE M20 FAMILY MEMBER"/>
    <property type="match status" value="1"/>
</dbReference>
<dbReference type="Pfam" id="PF07687">
    <property type="entry name" value="M20_dimer"/>
    <property type="match status" value="1"/>
</dbReference>
<dbReference type="EMBL" id="FOBB01000003">
    <property type="protein sequence ID" value="SEM12492.1"/>
    <property type="molecule type" value="Genomic_DNA"/>
</dbReference>
<dbReference type="Proteomes" id="UP000198984">
    <property type="component" value="Unassembled WGS sequence"/>
</dbReference>
<evidence type="ECO:0000259" key="3">
    <source>
        <dbReference type="Pfam" id="PF07687"/>
    </source>
</evidence>
<dbReference type="RefSeq" id="WP_089913222.1">
    <property type="nucleotide sequence ID" value="NZ_FOBB01000003.1"/>
</dbReference>
<feature type="binding site" evidence="2">
    <location>
        <position position="128"/>
    </location>
    <ligand>
        <name>Mn(2+)</name>
        <dbReference type="ChEBI" id="CHEBI:29035"/>
        <label>2</label>
    </ligand>
</feature>
<dbReference type="PIRSF" id="PIRSF005962">
    <property type="entry name" value="Pept_M20D_amidohydro"/>
    <property type="match status" value="1"/>
</dbReference>
<evidence type="ECO:0000256" key="2">
    <source>
        <dbReference type="PIRSR" id="PIRSR005962-1"/>
    </source>
</evidence>
<feature type="binding site" evidence="2">
    <location>
        <position position="96"/>
    </location>
    <ligand>
        <name>Mn(2+)</name>
        <dbReference type="ChEBI" id="CHEBI:29035"/>
        <label>2</label>
    </ligand>
</feature>
<evidence type="ECO:0000313" key="5">
    <source>
        <dbReference type="Proteomes" id="UP000198984"/>
    </source>
</evidence>
<dbReference type="InterPro" id="IPR036264">
    <property type="entry name" value="Bact_exopeptidase_dim_dom"/>
</dbReference>
<keyword evidence="1 4" id="KW-0378">Hydrolase</keyword>
<dbReference type="Gene3D" id="3.40.630.10">
    <property type="entry name" value="Zn peptidases"/>
    <property type="match status" value="1"/>
</dbReference>
<dbReference type="NCBIfam" id="TIGR01891">
    <property type="entry name" value="amidohydrolases"/>
    <property type="match status" value="1"/>
</dbReference>
<dbReference type="OrthoDB" id="9776731at2"/>
<feature type="binding site" evidence="2">
    <location>
        <position position="160"/>
    </location>
    <ligand>
        <name>Mn(2+)</name>
        <dbReference type="ChEBI" id="CHEBI:29035"/>
        <label>2</label>
    </ligand>
</feature>
<gene>
    <name evidence="4" type="ORF">SAMN04488505_103439</name>
</gene>
<dbReference type="Gene3D" id="3.30.70.360">
    <property type="match status" value="1"/>
</dbReference>
<dbReference type="GO" id="GO:0016787">
    <property type="term" value="F:hydrolase activity"/>
    <property type="evidence" value="ECO:0007669"/>
    <property type="project" value="UniProtKB-KW"/>
</dbReference>
<dbReference type="InterPro" id="IPR017439">
    <property type="entry name" value="Amidohydrolase"/>
</dbReference>
<sequence length="389" mass="42379">MNEHLFQKLVTIRRQLHQHPELGFEEFKTTALVQDHLLALDIPFETVAVTGVIATLQKGEGPVVVLRADMDALPIVEDTGLPFSSVHERVMHACGHDIHTTMLLGAAYLLKEQEFNGTVKLVFQPSEEGNARSPEKGKSGGQMIIESGKLNDAKAALGLHVHPLLPLGTLGYRNGEALANVSNFFIHVNGKGGHAGSLEHVTDPVLISSQLIVAAQSIISHTATIEPAVLAFTNIAINGEPSHNVIPEGVLLQGSLRALNIDTYNRIVEKLQALIKGMEISYGCSIVLEFTAYYPSLLNDAQVHQMLAPAQEQVFGKSNVKEGTGQLIAEDFSFYSRLMPSQFYFLGAQEGDNTSFFLHHPKVTFHEDCMKLGAPFLANGALDLIRSFS</sequence>
<dbReference type="Pfam" id="PF01546">
    <property type="entry name" value="Peptidase_M20"/>
    <property type="match status" value="1"/>
</dbReference>